<accession>A0A6I1EKW7</accession>
<dbReference type="AlphaFoldDB" id="A0A6I1EKW7"/>
<evidence type="ECO:0000256" key="3">
    <source>
        <dbReference type="SAM" id="Phobius"/>
    </source>
</evidence>
<reference evidence="4 5" key="1">
    <citation type="submission" date="2019-10" db="EMBL/GenBank/DDBJ databases">
        <title>Genome diversity of Sutterella seckii.</title>
        <authorList>
            <person name="Chaplin A.V."/>
            <person name="Sokolova S.R."/>
            <person name="Mosin K.A."/>
            <person name="Ivanova E.L."/>
            <person name="Kochetkova T.O."/>
            <person name="Goltsov A.Y."/>
            <person name="Trofimov D.Y."/>
            <person name="Efimov B.A."/>
        </authorList>
    </citation>
    <scope>NUCLEOTIDE SEQUENCE [LARGE SCALE GENOMIC DNA]</scope>
    <source>
        <strain evidence="4 5">ASD393</strain>
    </source>
</reference>
<dbReference type="EMBL" id="WEHX01000143">
    <property type="protein sequence ID" value="KAB7652707.1"/>
    <property type="molecule type" value="Genomic_DNA"/>
</dbReference>
<dbReference type="PANTHER" id="PTHR32309:SF13">
    <property type="entry name" value="FERRIC ENTEROBACTIN TRANSPORT PROTEIN FEPE"/>
    <property type="match status" value="1"/>
</dbReference>
<evidence type="ECO:0000313" key="4">
    <source>
        <dbReference type="EMBL" id="KAB7652707.1"/>
    </source>
</evidence>
<evidence type="ECO:0000256" key="1">
    <source>
        <dbReference type="SAM" id="Coils"/>
    </source>
</evidence>
<feature type="transmembrane region" description="Helical" evidence="3">
    <location>
        <begin position="136"/>
        <end position="155"/>
    </location>
</feature>
<dbReference type="GO" id="GO:0005886">
    <property type="term" value="C:plasma membrane"/>
    <property type="evidence" value="ECO:0007669"/>
    <property type="project" value="TreeGrafter"/>
</dbReference>
<proteinExistence type="predicted"/>
<feature type="transmembrane region" description="Helical" evidence="3">
    <location>
        <begin position="460"/>
        <end position="481"/>
    </location>
</feature>
<dbReference type="InterPro" id="IPR050445">
    <property type="entry name" value="Bact_polysacc_biosynth/exp"/>
</dbReference>
<gene>
    <name evidence="4" type="ORF">GBM95_11260</name>
</gene>
<comment type="caution">
    <text evidence="4">The sequence shown here is derived from an EMBL/GenBank/DDBJ whole genome shotgun (WGS) entry which is preliminary data.</text>
</comment>
<feature type="region of interest" description="Disordered" evidence="2">
    <location>
        <begin position="1"/>
        <end position="116"/>
    </location>
</feature>
<feature type="compositionally biased region" description="Low complexity" evidence="2">
    <location>
        <begin position="93"/>
        <end position="114"/>
    </location>
</feature>
<dbReference type="PANTHER" id="PTHR32309">
    <property type="entry name" value="TYROSINE-PROTEIN KINASE"/>
    <property type="match status" value="1"/>
</dbReference>
<feature type="coiled-coil region" evidence="1">
    <location>
        <begin position="298"/>
        <end position="397"/>
    </location>
</feature>
<organism evidence="4 5">
    <name type="scientific">Sutterella seckii</name>
    <dbReference type="NCBI Taxonomy" id="1944635"/>
    <lineage>
        <taxon>Bacteria</taxon>
        <taxon>Pseudomonadati</taxon>
        <taxon>Pseudomonadota</taxon>
        <taxon>Betaproteobacteria</taxon>
        <taxon>Burkholderiales</taxon>
        <taxon>Sutterellaceae</taxon>
        <taxon>Sutterella</taxon>
    </lineage>
</organism>
<evidence type="ECO:0000313" key="5">
    <source>
        <dbReference type="Proteomes" id="UP000430564"/>
    </source>
</evidence>
<keyword evidence="3" id="KW-0472">Membrane</keyword>
<evidence type="ECO:0000256" key="2">
    <source>
        <dbReference type="SAM" id="MobiDB-lite"/>
    </source>
</evidence>
<feature type="compositionally biased region" description="Polar residues" evidence="2">
    <location>
        <begin position="1"/>
        <end position="19"/>
    </location>
</feature>
<keyword evidence="1" id="KW-0175">Coiled coil</keyword>
<protein>
    <submittedName>
        <fullName evidence="4">Capsule biosynthesis protein</fullName>
    </submittedName>
</protein>
<dbReference type="OrthoDB" id="5497849at2"/>
<keyword evidence="3" id="KW-1133">Transmembrane helix</keyword>
<dbReference type="RefSeq" id="WP_152159186.1">
    <property type="nucleotide sequence ID" value="NZ_WEHX01000143.1"/>
</dbReference>
<name>A0A6I1EKW7_9BURK</name>
<feature type="compositionally biased region" description="Polar residues" evidence="2">
    <location>
        <begin position="66"/>
        <end position="79"/>
    </location>
</feature>
<keyword evidence="3" id="KW-0812">Transmembrane</keyword>
<sequence length="490" mass="54290">MPNEVNPNQATPDQKSGTVAQTSASTTAKPAQPTQAAQSTKPVESTKQVQGVKPVQPVQAVKAVLSPQSPQTSKPTQTGEVVPQVQVSKPGRPSQSSQPASPVQTATQGQTAATAKHENEMKATYWAKATPVQRELVLFVLLPTLLVFVYTAFLWSPMYVSETKFAVRSGTEQSYGVDIATQLLKTSNSSTQDAQVVEAYIRSPDIFEALDKELKIIDHYSSSEWDWLSRLTSSPTLWDKQTFWNWVSKPIVNPDNGIVTYTVRAYDPAMAQAISQAVLKRSEALVNEMNERARKDTLALSEKEVEIAKDRVAKAQQALEEFRNQHRDLDPQATATGLQTIVFELEGERAKLRAEIEEAQSYMKASAPQLKNMQSRLAALEKQLASEKARLVNQEGKDALNSWVSGYETLMIESEFAKKQLTTAMTAMETARASLLSKTRYIVPIEQPTLPDESRYPNPWIFTICTFLGLLLLYGLIRLIVASVREHAGF</sequence>
<feature type="compositionally biased region" description="Low complexity" evidence="2">
    <location>
        <begin position="20"/>
        <end position="64"/>
    </location>
</feature>
<dbReference type="Proteomes" id="UP000430564">
    <property type="component" value="Unassembled WGS sequence"/>
</dbReference>
<dbReference type="GO" id="GO:0004713">
    <property type="term" value="F:protein tyrosine kinase activity"/>
    <property type="evidence" value="ECO:0007669"/>
    <property type="project" value="TreeGrafter"/>
</dbReference>